<protein>
    <submittedName>
        <fullName evidence="5">DNA-directed RNA polymerase II subunit RPB3</fullName>
    </submittedName>
</protein>
<dbReference type="GO" id="GO:0003899">
    <property type="term" value="F:DNA-directed RNA polymerase activity"/>
    <property type="evidence" value="ECO:0007669"/>
    <property type="project" value="EnsemblFungi"/>
</dbReference>
<keyword evidence="6" id="KW-1185">Reference proteome</keyword>
<dbReference type="PANTHER" id="PTHR11800">
    <property type="entry name" value="DNA-DIRECTED RNA POLYMERASE"/>
    <property type="match status" value="1"/>
</dbReference>
<dbReference type="GO" id="GO:0006368">
    <property type="term" value="P:transcription elongation by RNA polymerase II"/>
    <property type="evidence" value="ECO:0007669"/>
    <property type="project" value="EnsemblFungi"/>
</dbReference>
<evidence type="ECO:0000256" key="2">
    <source>
        <dbReference type="ARBA" id="ARBA00023163"/>
    </source>
</evidence>
<dbReference type="STRING" id="1805483.A0A177EDU5"/>
<dbReference type="InterPro" id="IPR036643">
    <property type="entry name" value="RNApol_insert_sf"/>
</dbReference>
<keyword evidence="1 5" id="KW-0240">DNA-directed RNA polymerase</keyword>
<dbReference type="RefSeq" id="XP_067544600.1">
    <property type="nucleotide sequence ID" value="XM_067689126.1"/>
</dbReference>
<dbReference type="GO" id="GO:0000785">
    <property type="term" value="C:chromatin"/>
    <property type="evidence" value="ECO:0007669"/>
    <property type="project" value="EnsemblFungi"/>
</dbReference>
<gene>
    <name evidence="5" type="ORF">NEDG_01708</name>
</gene>
<dbReference type="GeneID" id="93648058"/>
<proteinExistence type="inferred from homology"/>
<accession>A0A177EDU5</accession>
<organism evidence="5 6">
    <name type="scientific">Nematocida displodere</name>
    <dbReference type="NCBI Taxonomy" id="1805483"/>
    <lineage>
        <taxon>Eukaryota</taxon>
        <taxon>Fungi</taxon>
        <taxon>Fungi incertae sedis</taxon>
        <taxon>Microsporidia</taxon>
        <taxon>Nematocida</taxon>
    </lineage>
</organism>
<dbReference type="GO" id="GO:0006367">
    <property type="term" value="P:transcription initiation at RNA polymerase II promoter"/>
    <property type="evidence" value="ECO:0007669"/>
    <property type="project" value="EnsemblFungi"/>
</dbReference>
<dbReference type="SUPFAM" id="SSF56553">
    <property type="entry name" value="Insert subdomain of RNA polymerase alpha subunit"/>
    <property type="match status" value="1"/>
</dbReference>
<dbReference type="VEuPathDB" id="MicrosporidiaDB:NEDG_01708"/>
<dbReference type="Gene3D" id="2.170.120.12">
    <property type="entry name" value="DNA-directed RNA polymerase, insert domain"/>
    <property type="match status" value="1"/>
</dbReference>
<dbReference type="InterPro" id="IPR022842">
    <property type="entry name" value="RNAP_Rpo3/Rpb3/RPAC1"/>
</dbReference>
<evidence type="ECO:0000259" key="4">
    <source>
        <dbReference type="SMART" id="SM00662"/>
    </source>
</evidence>
<dbReference type="SUPFAM" id="SSF55257">
    <property type="entry name" value="RBP11-like subunits of RNA polymerase"/>
    <property type="match status" value="1"/>
</dbReference>
<dbReference type="GO" id="GO:0003968">
    <property type="term" value="F:RNA-directed RNA polymerase activity"/>
    <property type="evidence" value="ECO:0007669"/>
    <property type="project" value="EnsemblFungi"/>
</dbReference>
<evidence type="ECO:0000313" key="6">
    <source>
        <dbReference type="Proteomes" id="UP000185944"/>
    </source>
</evidence>
<comment type="caution">
    <text evidence="5">The sequence shown here is derived from an EMBL/GenBank/DDBJ whole genome shotgun (WGS) entry which is preliminary data.</text>
</comment>
<dbReference type="GO" id="GO:0006369">
    <property type="term" value="P:termination of RNA polymerase II transcription"/>
    <property type="evidence" value="ECO:0007669"/>
    <property type="project" value="EnsemblFungi"/>
</dbReference>
<dbReference type="Gene3D" id="3.30.1360.10">
    <property type="entry name" value="RNA polymerase, RBP11-like subunit"/>
    <property type="match status" value="1"/>
</dbReference>
<evidence type="ECO:0000256" key="3">
    <source>
        <dbReference type="ARBA" id="ARBA00025804"/>
    </source>
</evidence>
<dbReference type="OrthoDB" id="270173at2759"/>
<feature type="domain" description="DNA-directed RNA polymerase RpoA/D/Rpb3-type" evidence="4">
    <location>
        <begin position="13"/>
        <end position="249"/>
    </location>
</feature>
<name>A0A177EDU5_9MICR</name>
<dbReference type="GO" id="GO:0003677">
    <property type="term" value="F:DNA binding"/>
    <property type="evidence" value="ECO:0007669"/>
    <property type="project" value="EnsemblFungi"/>
</dbReference>
<dbReference type="HAMAP" id="MF_00320">
    <property type="entry name" value="RNApol_arch_Rpo3"/>
    <property type="match status" value="1"/>
</dbReference>
<dbReference type="Proteomes" id="UP000185944">
    <property type="component" value="Unassembled WGS sequence"/>
</dbReference>
<dbReference type="GO" id="GO:0046983">
    <property type="term" value="F:protein dimerization activity"/>
    <property type="evidence" value="ECO:0007669"/>
    <property type="project" value="InterPro"/>
</dbReference>
<dbReference type="InterPro" id="IPR036603">
    <property type="entry name" value="RBP11-like"/>
</dbReference>
<dbReference type="Pfam" id="PF01193">
    <property type="entry name" value="RNA_pol_L"/>
    <property type="match status" value="1"/>
</dbReference>
<evidence type="ECO:0000256" key="1">
    <source>
        <dbReference type="ARBA" id="ARBA00022478"/>
    </source>
</evidence>
<comment type="similarity">
    <text evidence="3">Belongs to the archaeal Rpo3/eukaryotic RPB3 RNA polymerase subunit family.</text>
</comment>
<dbReference type="PANTHER" id="PTHR11800:SF2">
    <property type="entry name" value="DNA-DIRECTED RNA POLYMERASE II SUBUNIT RPB3"/>
    <property type="match status" value="1"/>
</dbReference>
<dbReference type="InterPro" id="IPR011263">
    <property type="entry name" value="DNA-dir_RNA_pol_RpoA/D/Rpb3"/>
</dbReference>
<reference evidence="5 6" key="1">
    <citation type="submission" date="2016-02" db="EMBL/GenBank/DDBJ databases">
        <title>Discovery of a natural microsporidian pathogen with a broad tissue tropism in Caenorhabditis elegans.</title>
        <authorList>
            <person name="Luallen R.J."/>
            <person name="Reinke A.W."/>
            <person name="Tong L."/>
            <person name="Botts M.R."/>
            <person name="Felix M.-A."/>
            <person name="Troemel E.R."/>
        </authorList>
    </citation>
    <scope>NUCLEOTIDE SEQUENCE [LARGE SCALE GENOMIC DNA]</scope>
    <source>
        <strain evidence="5 6">JUm2807</strain>
    </source>
</reference>
<dbReference type="InterPro" id="IPR050518">
    <property type="entry name" value="Rpo3/RPB3_RNA_Pol_subunit"/>
</dbReference>
<dbReference type="SMART" id="SM00662">
    <property type="entry name" value="RPOLD"/>
    <property type="match status" value="1"/>
</dbReference>
<evidence type="ECO:0000313" key="5">
    <source>
        <dbReference type="EMBL" id="OAG30125.1"/>
    </source>
</evidence>
<dbReference type="AlphaFoldDB" id="A0A177EDU5"/>
<sequence>MVKIEVQDVSEENIKFTLSGCTLAFANALRRVILTEIPTLAIEIVQYDKNYTVIPEEMTTDRLGLIPIDSTNAERYQYTKDCSCKDYCSQCSVSILLDVSNTTDTVRSVTSKSFFVEGNGPQVGDSTFPSLITRLGINQSIKCKCIAVKGKGKTHSKWSPVSAVAFGYDGDNKHGHTRYWHEQNINAEWPAAWFMPEDAQAQSEEFIYDKEPETFFFDVEVVKACLSPEEVLFRAMKILGDKFQQIFEALEDR</sequence>
<dbReference type="GO" id="GO:0005665">
    <property type="term" value="C:RNA polymerase II, core complex"/>
    <property type="evidence" value="ECO:0007669"/>
    <property type="project" value="EnsemblFungi"/>
</dbReference>
<keyword evidence="2" id="KW-0804">Transcription</keyword>
<dbReference type="Pfam" id="PF01000">
    <property type="entry name" value="RNA_pol_A_bac"/>
    <property type="match status" value="1"/>
</dbReference>
<dbReference type="EMBL" id="LTDL01000037">
    <property type="protein sequence ID" value="OAG30125.1"/>
    <property type="molecule type" value="Genomic_DNA"/>
</dbReference>
<dbReference type="InterPro" id="IPR011262">
    <property type="entry name" value="DNA-dir_RNA_pol_insert"/>
</dbReference>